<evidence type="ECO:0000313" key="9">
    <source>
        <dbReference type="EMBL" id="MBD2863018.1"/>
    </source>
</evidence>
<dbReference type="RefSeq" id="WP_190928441.1">
    <property type="nucleotide sequence ID" value="NZ_JACXJA010000016.1"/>
</dbReference>
<keyword evidence="3 7" id="KW-0812">Transmembrane</keyword>
<keyword evidence="2" id="KW-1003">Cell membrane</keyword>
<evidence type="ECO:0000256" key="7">
    <source>
        <dbReference type="SAM" id="Phobius"/>
    </source>
</evidence>
<feature type="transmembrane region" description="Helical" evidence="7">
    <location>
        <begin position="434"/>
        <end position="456"/>
    </location>
</feature>
<dbReference type="InterPro" id="IPR003838">
    <property type="entry name" value="ABC3_permease_C"/>
</dbReference>
<feature type="domain" description="ABC3 transporter permease C-terminal" evidence="8">
    <location>
        <begin position="275"/>
        <end position="394"/>
    </location>
</feature>
<comment type="subcellular location">
    <subcellularLocation>
        <location evidence="1">Cell membrane</location>
        <topology evidence="1">Multi-pass membrane protein</topology>
    </subcellularLocation>
</comment>
<feature type="transmembrane region" description="Helical" evidence="7">
    <location>
        <begin position="796"/>
        <end position="818"/>
    </location>
</feature>
<organism evidence="9 10">
    <name type="scientific">Paenibacillus oceani</name>
    <dbReference type="NCBI Taxonomy" id="2772510"/>
    <lineage>
        <taxon>Bacteria</taxon>
        <taxon>Bacillati</taxon>
        <taxon>Bacillota</taxon>
        <taxon>Bacilli</taxon>
        <taxon>Bacillales</taxon>
        <taxon>Paenibacillaceae</taxon>
        <taxon>Paenibacillus</taxon>
    </lineage>
</organism>
<evidence type="ECO:0000259" key="8">
    <source>
        <dbReference type="Pfam" id="PF02687"/>
    </source>
</evidence>
<dbReference type="PANTHER" id="PTHR30572:SF4">
    <property type="entry name" value="ABC TRANSPORTER PERMEASE YTRF"/>
    <property type="match status" value="1"/>
</dbReference>
<dbReference type="Proteomes" id="UP000639396">
    <property type="component" value="Unassembled WGS sequence"/>
</dbReference>
<dbReference type="Pfam" id="PF02687">
    <property type="entry name" value="FtsX"/>
    <property type="match status" value="2"/>
</dbReference>
<dbReference type="PANTHER" id="PTHR30572">
    <property type="entry name" value="MEMBRANE COMPONENT OF TRANSPORTER-RELATED"/>
    <property type="match status" value="1"/>
</dbReference>
<evidence type="ECO:0000256" key="6">
    <source>
        <dbReference type="ARBA" id="ARBA00038076"/>
    </source>
</evidence>
<dbReference type="GO" id="GO:0022857">
    <property type="term" value="F:transmembrane transporter activity"/>
    <property type="evidence" value="ECO:0007669"/>
    <property type="project" value="TreeGrafter"/>
</dbReference>
<keyword evidence="4 7" id="KW-1133">Transmembrane helix</keyword>
<comment type="caution">
    <text evidence="9">The sequence shown here is derived from an EMBL/GenBank/DDBJ whole genome shotgun (WGS) entry which is preliminary data.</text>
</comment>
<evidence type="ECO:0000256" key="5">
    <source>
        <dbReference type="ARBA" id="ARBA00023136"/>
    </source>
</evidence>
<comment type="similarity">
    <text evidence="6">Belongs to the ABC-4 integral membrane protein family.</text>
</comment>
<protein>
    <submittedName>
        <fullName evidence="9">ABC transporter permease</fullName>
    </submittedName>
</protein>
<proteinExistence type="inferred from homology"/>
<feature type="transmembrane region" description="Helical" evidence="7">
    <location>
        <begin position="326"/>
        <end position="350"/>
    </location>
</feature>
<evidence type="ECO:0000313" key="10">
    <source>
        <dbReference type="Proteomes" id="UP000639396"/>
    </source>
</evidence>
<sequence length="831" mass="92863">MMFPNSNSSIVKRLTIRSLQQNRLRNRFVWLAIVLTAFLVTSVFSIGMSYVKTIDRQQLKMMGTKSHAALTLPREDQIDKLRKLDYVDDAGLSASVAHVVNTPEMGHISVNLHWYDKAEWEKMRKPLVDSFTGTYPQKVNEILVPTWILEKMGIRNPQLGMPIELAYRTIRGTELSEEIQSGFVLSGWYSETMHIRSGNIGSMFVSAPFAESLGAYPWTTGSASIVFSSEKRISTLAERLERDIGLTGDQKVKVVPLYERETEGSLATGAGFAGLIGFILFSGYLLIYNVLYISVSKDTRFYGLLKTIGMTPRQIRTIVTGQAHRLAWTGIPAGMALGAVTSFAAVPLALGSLDMEAGVEVSFSPFIFIGTALFTWLTTMASSMKPAAIAGSISPIEAVKYTGLTMNTKVKKSTGGSKLYRMALRNVFRDKKRAAVVFLSLFLGLTTFLTVNSLVLSMDTDHFLASYTENDFDLYNNTMRIGYPDEVKSVITEDKLKDIQSIEGIRQIRTTYMSKLAIRYDPGVFGKHIDAFVQKTKSERPSDEAITQNDLFRSLLIGLDTDYVREMNQKLEEPIDIGAFERGEVALIGGSPEYYETCSPVQFRLPGNNAERTVQIGGFVDWMFQAPYGSLAPNVYVSHRAFEQMVADPLIYKLNIQADPAKHPQIADRLKAIIDGDHAWYMESRMEQAEDLKAGKQMLYILGGGITVILAFIGILNFMNTMLTGITVRQQELTVMESIGMSKKQLRTILLYEGVWYAVLTALLLSTLGTLISYGAYRLFRIEATYAVYTFPFVPLLVSLMLVFAVCLVVPLVFYRILKTKTIVERLREAA</sequence>
<name>A0A927CAB7_9BACL</name>
<dbReference type="EMBL" id="JACXJA010000016">
    <property type="protein sequence ID" value="MBD2863018.1"/>
    <property type="molecule type" value="Genomic_DNA"/>
</dbReference>
<feature type="transmembrane region" description="Helical" evidence="7">
    <location>
        <begin position="362"/>
        <end position="379"/>
    </location>
</feature>
<gene>
    <name evidence="9" type="ORF">IDH45_13580</name>
</gene>
<keyword evidence="5 7" id="KW-0472">Membrane</keyword>
<reference evidence="9" key="1">
    <citation type="submission" date="2020-09" db="EMBL/GenBank/DDBJ databases">
        <title>A novel bacterium of genus Paenibacillus, isolated from South China Sea.</title>
        <authorList>
            <person name="Huang H."/>
            <person name="Mo K."/>
            <person name="Hu Y."/>
        </authorList>
    </citation>
    <scope>NUCLEOTIDE SEQUENCE</scope>
    <source>
        <strain evidence="9">IB182363</strain>
    </source>
</reference>
<dbReference type="AlphaFoldDB" id="A0A927CAB7"/>
<evidence type="ECO:0000256" key="2">
    <source>
        <dbReference type="ARBA" id="ARBA00022475"/>
    </source>
</evidence>
<accession>A0A927CAB7</accession>
<evidence type="ECO:0000256" key="1">
    <source>
        <dbReference type="ARBA" id="ARBA00004651"/>
    </source>
</evidence>
<feature type="domain" description="ABC3 transporter permease C-terminal" evidence="8">
    <location>
        <begin position="706"/>
        <end position="819"/>
    </location>
</feature>
<dbReference type="InterPro" id="IPR050250">
    <property type="entry name" value="Macrolide_Exporter_MacB"/>
</dbReference>
<feature type="transmembrane region" description="Helical" evidence="7">
    <location>
        <begin position="270"/>
        <end position="291"/>
    </location>
</feature>
<feature type="transmembrane region" description="Helical" evidence="7">
    <location>
        <begin position="750"/>
        <end position="776"/>
    </location>
</feature>
<evidence type="ECO:0000256" key="4">
    <source>
        <dbReference type="ARBA" id="ARBA00022989"/>
    </source>
</evidence>
<feature type="transmembrane region" description="Helical" evidence="7">
    <location>
        <begin position="698"/>
        <end position="719"/>
    </location>
</feature>
<keyword evidence="10" id="KW-1185">Reference proteome</keyword>
<dbReference type="GO" id="GO:0005886">
    <property type="term" value="C:plasma membrane"/>
    <property type="evidence" value="ECO:0007669"/>
    <property type="project" value="UniProtKB-SubCell"/>
</dbReference>
<evidence type="ECO:0000256" key="3">
    <source>
        <dbReference type="ARBA" id="ARBA00022692"/>
    </source>
</evidence>